<feature type="domain" description="Glycosyltransferase subfamily 4-like N-terminal" evidence="2">
    <location>
        <begin position="46"/>
        <end position="189"/>
    </location>
</feature>
<dbReference type="InterPro" id="IPR001296">
    <property type="entry name" value="Glyco_trans_1"/>
</dbReference>
<dbReference type="RefSeq" id="WP_242178899.1">
    <property type="nucleotide sequence ID" value="NZ_JAKQYM010000008.1"/>
</dbReference>
<name>A0A9X1VPE9_9FLAO</name>
<keyword evidence="4" id="KW-1185">Reference proteome</keyword>
<dbReference type="GO" id="GO:0016757">
    <property type="term" value="F:glycosyltransferase activity"/>
    <property type="evidence" value="ECO:0007669"/>
    <property type="project" value="InterPro"/>
</dbReference>
<dbReference type="EMBL" id="JAKQYM010000008">
    <property type="protein sequence ID" value="MCI2229788.1"/>
    <property type="molecule type" value="Genomic_DNA"/>
</dbReference>
<reference evidence="3" key="1">
    <citation type="submission" date="2022-02" db="EMBL/GenBank/DDBJ databases">
        <title>Polaribacter sp. MSW13, isolated from seawater.</title>
        <authorList>
            <person name="Kristyanto S."/>
            <person name="Jung J."/>
            <person name="Jeon C.O."/>
        </authorList>
    </citation>
    <scope>NUCLEOTIDE SEQUENCE</scope>
    <source>
        <strain evidence="3">MSW13</strain>
    </source>
</reference>
<dbReference type="AlphaFoldDB" id="A0A9X1VPE9"/>
<sequence length="377" mass="43420">MKQNLHILFLCGWYPSRVFPTNGDFIQRHAEAVSKQQKVTVLHIVTDDHSVEDIEIVSKKSPQLNVHIAYVKPQKNALIKIALFWKAYQLLLKKVIDFDIIHLNEIYPFGIFAKLTSYKLKKPYLISEHFTGYLKASNLKTPFFQKLISKYIVKKAFAICNVSDYLSNNMKEMGFKGNFVTVPNVVDTDIFTPKKIENVFLKLVHVSNLKDAHKNISGMLRVAKLLDEKLDYFEWKFVGNNGNEYKDFLQKLNLKNGKVSFLEHQNQKEIAILLQEATICISFSNYETFGIVITEAIASGTPVISTNTGIAMDLKTHDFCSVIPIKDEEALFQEILNAKKTFENIDVEKMHAFVKQEFSKEIILNKFSLLYYQSLKK</sequence>
<comment type="caution">
    <text evidence="3">The sequence shown here is derived from an EMBL/GenBank/DDBJ whole genome shotgun (WGS) entry which is preliminary data.</text>
</comment>
<evidence type="ECO:0000313" key="4">
    <source>
        <dbReference type="Proteomes" id="UP001139369"/>
    </source>
</evidence>
<dbReference type="PANTHER" id="PTHR45947:SF15">
    <property type="entry name" value="TEICHURONIC ACID BIOSYNTHESIS GLYCOSYLTRANSFERASE TUAC-RELATED"/>
    <property type="match status" value="1"/>
</dbReference>
<dbReference type="SUPFAM" id="SSF53756">
    <property type="entry name" value="UDP-Glycosyltransferase/glycogen phosphorylase"/>
    <property type="match status" value="1"/>
</dbReference>
<dbReference type="Pfam" id="PF13439">
    <property type="entry name" value="Glyco_transf_4"/>
    <property type="match status" value="1"/>
</dbReference>
<dbReference type="PANTHER" id="PTHR45947">
    <property type="entry name" value="SULFOQUINOVOSYL TRANSFERASE SQD2"/>
    <property type="match status" value="1"/>
</dbReference>
<proteinExistence type="predicted"/>
<evidence type="ECO:0000313" key="3">
    <source>
        <dbReference type="EMBL" id="MCI2229788.1"/>
    </source>
</evidence>
<organism evidence="3 4">
    <name type="scientific">Polaribacter marinus</name>
    <dbReference type="NCBI Taxonomy" id="2916838"/>
    <lineage>
        <taxon>Bacteria</taxon>
        <taxon>Pseudomonadati</taxon>
        <taxon>Bacteroidota</taxon>
        <taxon>Flavobacteriia</taxon>
        <taxon>Flavobacteriales</taxon>
        <taxon>Flavobacteriaceae</taxon>
    </lineage>
</organism>
<feature type="domain" description="Glycosyl transferase family 1" evidence="1">
    <location>
        <begin position="203"/>
        <end position="337"/>
    </location>
</feature>
<dbReference type="CDD" id="cd03801">
    <property type="entry name" value="GT4_PimA-like"/>
    <property type="match status" value="1"/>
</dbReference>
<gene>
    <name evidence="3" type="ORF">MC378_11475</name>
</gene>
<evidence type="ECO:0000259" key="2">
    <source>
        <dbReference type="Pfam" id="PF13439"/>
    </source>
</evidence>
<accession>A0A9X1VPE9</accession>
<dbReference type="InterPro" id="IPR028098">
    <property type="entry name" value="Glyco_trans_4-like_N"/>
</dbReference>
<protein>
    <submittedName>
        <fullName evidence="3">Glycosyltransferase family 4 protein</fullName>
    </submittedName>
</protein>
<dbReference type="Pfam" id="PF00534">
    <property type="entry name" value="Glycos_transf_1"/>
    <property type="match status" value="1"/>
</dbReference>
<dbReference type="Gene3D" id="3.40.50.2000">
    <property type="entry name" value="Glycogen Phosphorylase B"/>
    <property type="match status" value="2"/>
</dbReference>
<dbReference type="Proteomes" id="UP001139369">
    <property type="component" value="Unassembled WGS sequence"/>
</dbReference>
<evidence type="ECO:0000259" key="1">
    <source>
        <dbReference type="Pfam" id="PF00534"/>
    </source>
</evidence>
<dbReference type="InterPro" id="IPR050194">
    <property type="entry name" value="Glycosyltransferase_grp1"/>
</dbReference>